<dbReference type="SUPFAM" id="SSF55073">
    <property type="entry name" value="Nucleotide cyclase"/>
    <property type="match status" value="1"/>
</dbReference>
<evidence type="ECO:0000256" key="1">
    <source>
        <dbReference type="ARBA" id="ARBA00022741"/>
    </source>
</evidence>
<dbReference type="SUPFAM" id="SSF52540">
    <property type="entry name" value="P-loop containing nucleoside triphosphate hydrolases"/>
    <property type="match status" value="1"/>
</dbReference>
<dbReference type="InterPro" id="IPR011990">
    <property type="entry name" value="TPR-like_helical_dom_sf"/>
</dbReference>
<dbReference type="EMBL" id="BAABJQ010000021">
    <property type="protein sequence ID" value="GAA5194516.1"/>
    <property type="molecule type" value="Genomic_DNA"/>
</dbReference>
<sequence length="981" mass="105092">MSRRLVAVLFIDLVGWTSLAERLDAEPLQQFLERYYDICVTAVDRHGGIVEKFIGDAIMAVFGAEWSGEDDGLRALRAALQTRSEVSRLAVSGLDPAGPGVHCGIAAGEALVTRSAHAGVRIVGDVVNLAARLQSAAQRDEILLNEVMVRLVRSHAVVAPMPPMKLKGKREPVPVWRAVELADASAPVRTGVPFVDREAERTGLVEAYRAVTSTGRAQALMVLGPPGIGKTGLVHEAVERLLGETPTPLLISGACQSFAATGSYGPLGQMLDALLSHADVARQAATIRGGRVLEVLAQLRTPTTADGEASGPGTEEISWAVRELLACAATDPLALVWEDLQWAEPALLGIIADLADRLLDHPVLMICVARQELRELPPRNPNDGPDWQTVHIGPLGRPHTLDLVGSLMARGQPAEVVAHDMDVVDRIVDDCAGNPLFAELMVETLALGYSLGDVPPSITALVGAMVDRLPPAATRVLEVASVIGTTFTREQLATMAVESAEGVLDDLVRRNLIACARPGEYRFAQQPVHDVVYGRLDKRQRLDWHRELARQPVNRAFHLEAAVHLLRVLAPDDPELPELAQRATSALLSDGTTALRRRNLPAAIGLLRRAQDVPPGANEAAHALVAVRLSDALLLGGDLAGARAAVERVIEESPGSRAGVACRIQLGLLAVRSGQDGEVSVAELTEDLRHEEADQLSWCRLDQLHMLRYLAQGRFLAAEQSARAALRRAEEMNDGYERDRLLAALCEVGQWSPTPIPQKLAFCGEVATRFAGDRCLLVPVLVAQARLLALAGRLDAAAEALAQAHQSVMDLRLTMAAVLVEQGYGAVAAVAGEHERAERHYRSAAQGLEDAGHRPAALAVRALAVRERVRWRCDDRAVVEIGALRDQAAAMDLHGRLVAAAAAARVVAESGQPPDDEADEVLRLLARTDDPCLRGDVLTDLALAHRRAGDGDRARRMAQAAADSYAAVGASLPGSGIRERS</sequence>
<reference evidence="5" key="1">
    <citation type="journal article" date="2019" name="Int. J. Syst. Evol. Microbiol.">
        <title>The Global Catalogue of Microorganisms (GCM) 10K type strain sequencing project: providing services to taxonomists for standard genome sequencing and annotation.</title>
        <authorList>
            <consortium name="The Broad Institute Genomics Platform"/>
            <consortium name="The Broad Institute Genome Sequencing Center for Infectious Disease"/>
            <person name="Wu L."/>
            <person name="Ma J."/>
        </authorList>
    </citation>
    <scope>NUCLEOTIDE SEQUENCE [LARGE SCALE GENOMIC DNA]</scope>
    <source>
        <strain evidence="5">JCM 18304</strain>
    </source>
</reference>
<dbReference type="SUPFAM" id="SSF48452">
    <property type="entry name" value="TPR-like"/>
    <property type="match status" value="1"/>
</dbReference>
<dbReference type="Pfam" id="PF00211">
    <property type="entry name" value="Guanylate_cyc"/>
    <property type="match status" value="1"/>
</dbReference>
<evidence type="ECO:0000313" key="5">
    <source>
        <dbReference type="Proteomes" id="UP001501570"/>
    </source>
</evidence>
<dbReference type="PROSITE" id="PS50125">
    <property type="entry name" value="GUANYLATE_CYCLASE_2"/>
    <property type="match status" value="1"/>
</dbReference>
<dbReference type="SMART" id="SM00044">
    <property type="entry name" value="CYCc"/>
    <property type="match status" value="1"/>
</dbReference>
<keyword evidence="5" id="KW-1185">Reference proteome</keyword>
<evidence type="ECO:0000259" key="3">
    <source>
        <dbReference type="PROSITE" id="PS50125"/>
    </source>
</evidence>
<protein>
    <submittedName>
        <fullName evidence="4">AAA family ATPase</fullName>
    </submittedName>
</protein>
<dbReference type="Gene3D" id="3.30.70.1230">
    <property type="entry name" value="Nucleotide cyclase"/>
    <property type="match status" value="1"/>
</dbReference>
<dbReference type="Pfam" id="PF13191">
    <property type="entry name" value="AAA_16"/>
    <property type="match status" value="1"/>
</dbReference>
<dbReference type="InterPro" id="IPR027417">
    <property type="entry name" value="P-loop_NTPase"/>
</dbReference>
<dbReference type="RefSeq" id="WP_345635115.1">
    <property type="nucleotide sequence ID" value="NZ_BAABJQ010000021.1"/>
</dbReference>
<feature type="domain" description="Guanylate cyclase" evidence="3">
    <location>
        <begin position="7"/>
        <end position="134"/>
    </location>
</feature>
<accession>A0ABP9SEA8</accession>
<organism evidence="4 5">
    <name type="scientific">Rugosimonospora acidiphila</name>
    <dbReference type="NCBI Taxonomy" id="556531"/>
    <lineage>
        <taxon>Bacteria</taxon>
        <taxon>Bacillati</taxon>
        <taxon>Actinomycetota</taxon>
        <taxon>Actinomycetes</taxon>
        <taxon>Micromonosporales</taxon>
        <taxon>Micromonosporaceae</taxon>
        <taxon>Rugosimonospora</taxon>
    </lineage>
</organism>
<comment type="caution">
    <text evidence="4">The sequence shown here is derived from an EMBL/GenBank/DDBJ whole genome shotgun (WGS) entry which is preliminary data.</text>
</comment>
<evidence type="ECO:0000256" key="2">
    <source>
        <dbReference type="ARBA" id="ARBA00022840"/>
    </source>
</evidence>
<gene>
    <name evidence="4" type="ORF">GCM10023322_59120</name>
</gene>
<dbReference type="InterPro" id="IPR041664">
    <property type="entry name" value="AAA_16"/>
</dbReference>
<dbReference type="Proteomes" id="UP001501570">
    <property type="component" value="Unassembled WGS sequence"/>
</dbReference>
<dbReference type="InterPro" id="IPR029787">
    <property type="entry name" value="Nucleotide_cyclase"/>
</dbReference>
<keyword evidence="2" id="KW-0067">ATP-binding</keyword>
<evidence type="ECO:0000313" key="4">
    <source>
        <dbReference type="EMBL" id="GAA5194516.1"/>
    </source>
</evidence>
<name>A0ABP9SEA8_9ACTN</name>
<dbReference type="Gene3D" id="1.25.40.10">
    <property type="entry name" value="Tetratricopeptide repeat domain"/>
    <property type="match status" value="1"/>
</dbReference>
<dbReference type="CDD" id="cd07302">
    <property type="entry name" value="CHD"/>
    <property type="match status" value="1"/>
</dbReference>
<keyword evidence="1" id="KW-0547">Nucleotide-binding</keyword>
<dbReference type="InterPro" id="IPR001054">
    <property type="entry name" value="A/G_cyclase"/>
</dbReference>
<dbReference type="PANTHER" id="PTHR16305">
    <property type="entry name" value="TESTICULAR SOLUBLE ADENYLYL CYCLASE"/>
    <property type="match status" value="1"/>
</dbReference>
<dbReference type="PANTHER" id="PTHR16305:SF28">
    <property type="entry name" value="GUANYLATE CYCLASE DOMAIN-CONTAINING PROTEIN"/>
    <property type="match status" value="1"/>
</dbReference>
<proteinExistence type="predicted"/>